<dbReference type="EMBL" id="CU928169">
    <property type="protein sequence ID" value="CAR23136.1"/>
    <property type="molecule type" value="Genomic_DNA"/>
</dbReference>
<dbReference type="FunCoup" id="C5DH75">
    <property type="interactions" value="78"/>
</dbReference>
<dbReference type="STRING" id="559295.C5DH75"/>
<evidence type="ECO:0000256" key="1">
    <source>
        <dbReference type="SAM" id="MobiDB-lite"/>
    </source>
</evidence>
<accession>C5DH75</accession>
<name>C5DH75_LACTC</name>
<dbReference type="InParanoid" id="C5DH75"/>
<dbReference type="OrthoDB" id="4035717at2759"/>
<reference evidence="2 3" key="1">
    <citation type="journal article" date="2009" name="Genome Res.">
        <title>Comparative genomics of protoploid Saccharomycetaceae.</title>
        <authorList>
            <consortium name="The Genolevures Consortium"/>
            <person name="Souciet J.-L."/>
            <person name="Dujon B."/>
            <person name="Gaillardin C."/>
            <person name="Johnston M."/>
            <person name="Baret P.V."/>
            <person name="Cliften P."/>
            <person name="Sherman D.J."/>
            <person name="Weissenbach J."/>
            <person name="Westhof E."/>
            <person name="Wincker P."/>
            <person name="Jubin C."/>
            <person name="Poulain J."/>
            <person name="Barbe V."/>
            <person name="Segurens B."/>
            <person name="Artiguenave F."/>
            <person name="Anthouard V."/>
            <person name="Vacherie B."/>
            <person name="Val M.-E."/>
            <person name="Fulton R.S."/>
            <person name="Minx P."/>
            <person name="Wilson R."/>
            <person name="Durrens P."/>
            <person name="Jean G."/>
            <person name="Marck C."/>
            <person name="Martin T."/>
            <person name="Nikolski M."/>
            <person name="Rolland T."/>
            <person name="Seret M.-L."/>
            <person name="Casaregola S."/>
            <person name="Despons L."/>
            <person name="Fairhead C."/>
            <person name="Fischer G."/>
            <person name="Lafontaine I."/>
            <person name="Leh V."/>
            <person name="Lemaire M."/>
            <person name="de Montigny J."/>
            <person name="Neuveglise C."/>
            <person name="Thierry A."/>
            <person name="Blanc-Lenfle I."/>
            <person name="Bleykasten C."/>
            <person name="Diffels J."/>
            <person name="Fritsch E."/>
            <person name="Frangeul L."/>
            <person name="Goeffon A."/>
            <person name="Jauniaux N."/>
            <person name="Kachouri-Lafond R."/>
            <person name="Payen C."/>
            <person name="Potier S."/>
            <person name="Pribylova L."/>
            <person name="Ozanne C."/>
            <person name="Richard G.-F."/>
            <person name="Sacerdot C."/>
            <person name="Straub M.-L."/>
            <person name="Talla E."/>
        </authorList>
    </citation>
    <scope>NUCLEOTIDE SEQUENCE [LARGE SCALE GENOMIC DNA]</scope>
    <source>
        <strain evidence="3">ATCC 56472 / CBS 6340 / NRRL Y-8284</strain>
    </source>
</reference>
<dbReference type="HOGENOM" id="CLU_096885_0_0_1"/>
<dbReference type="Proteomes" id="UP000002036">
    <property type="component" value="Chromosome E"/>
</dbReference>
<evidence type="ECO:0000313" key="2">
    <source>
        <dbReference type="EMBL" id="CAR23136.1"/>
    </source>
</evidence>
<dbReference type="RefSeq" id="XP_002553573.1">
    <property type="nucleotide sequence ID" value="XM_002553527.1"/>
</dbReference>
<dbReference type="InterPro" id="IPR048744">
    <property type="entry name" value="MCM16"/>
</dbReference>
<sequence length="202" mass="23269">MESRLQELEERHVSVYRELLTALDELYLLRKGIQPEDETLLVVRRKLQSSLTMTAPMMSAMNGKTALDKRLTRLMKENHELDAEVAAHQDEKLRLLRELSDERMRYKELVNNARELTERQAHAQGIGEQRMPRGRQDANKSTDSDLYDSSEQGDSTEAGSEQRDKAQIERENEALRELLVGMIVHGGYLGTNKVFDEWLGDL</sequence>
<dbReference type="OMA" id="QIHSGYT"/>
<proteinExistence type="predicted"/>
<protein>
    <submittedName>
        <fullName evidence="2">KLTH0E01936p</fullName>
    </submittedName>
</protein>
<gene>
    <name evidence="2" type="ordered locus">KLTH0E01936g</name>
</gene>
<dbReference type="GeneID" id="8291712"/>
<feature type="compositionally biased region" description="Polar residues" evidence="1">
    <location>
        <begin position="147"/>
        <end position="159"/>
    </location>
</feature>
<dbReference type="Pfam" id="PF20993">
    <property type="entry name" value="CENPH"/>
    <property type="match status" value="1"/>
</dbReference>
<feature type="region of interest" description="Disordered" evidence="1">
    <location>
        <begin position="116"/>
        <end position="168"/>
    </location>
</feature>
<dbReference type="AlphaFoldDB" id="C5DH75"/>
<organism evidence="2 3">
    <name type="scientific">Lachancea thermotolerans (strain ATCC 56472 / CBS 6340 / NRRL Y-8284)</name>
    <name type="common">Yeast</name>
    <name type="synonym">Kluyveromyces thermotolerans</name>
    <dbReference type="NCBI Taxonomy" id="559295"/>
    <lineage>
        <taxon>Eukaryota</taxon>
        <taxon>Fungi</taxon>
        <taxon>Dikarya</taxon>
        <taxon>Ascomycota</taxon>
        <taxon>Saccharomycotina</taxon>
        <taxon>Saccharomycetes</taxon>
        <taxon>Saccharomycetales</taxon>
        <taxon>Saccharomycetaceae</taxon>
        <taxon>Lachancea</taxon>
    </lineage>
</organism>
<evidence type="ECO:0000313" key="3">
    <source>
        <dbReference type="Proteomes" id="UP000002036"/>
    </source>
</evidence>
<feature type="compositionally biased region" description="Basic and acidic residues" evidence="1">
    <location>
        <begin position="130"/>
        <end position="143"/>
    </location>
</feature>
<dbReference type="KEGG" id="lth:KLTH0E01936g"/>
<keyword evidence="3" id="KW-1185">Reference proteome</keyword>